<protein>
    <submittedName>
        <fullName evidence="2">Uncharacterized protein</fullName>
    </submittedName>
</protein>
<name>A0A834SUI9_9FABA</name>
<feature type="compositionally biased region" description="Basic residues" evidence="1">
    <location>
        <begin position="1"/>
        <end position="12"/>
    </location>
</feature>
<evidence type="ECO:0000256" key="1">
    <source>
        <dbReference type="SAM" id="MobiDB-lite"/>
    </source>
</evidence>
<accession>A0A834SUI9</accession>
<sequence>MEHSLRAKKKQRRVETPSSDVTNDSATRGFNIDNEEFEEENIEIELANLSNLSKLWCTIVKKKTQENDSQKDKDKSNAPKK</sequence>
<keyword evidence="3" id="KW-1185">Reference proteome</keyword>
<feature type="compositionally biased region" description="Polar residues" evidence="1">
    <location>
        <begin position="16"/>
        <end position="28"/>
    </location>
</feature>
<organism evidence="2 3">
    <name type="scientific">Senna tora</name>
    <dbReference type="NCBI Taxonomy" id="362788"/>
    <lineage>
        <taxon>Eukaryota</taxon>
        <taxon>Viridiplantae</taxon>
        <taxon>Streptophyta</taxon>
        <taxon>Embryophyta</taxon>
        <taxon>Tracheophyta</taxon>
        <taxon>Spermatophyta</taxon>
        <taxon>Magnoliopsida</taxon>
        <taxon>eudicotyledons</taxon>
        <taxon>Gunneridae</taxon>
        <taxon>Pentapetalae</taxon>
        <taxon>rosids</taxon>
        <taxon>fabids</taxon>
        <taxon>Fabales</taxon>
        <taxon>Fabaceae</taxon>
        <taxon>Caesalpinioideae</taxon>
        <taxon>Cassia clade</taxon>
        <taxon>Senna</taxon>
    </lineage>
</organism>
<dbReference type="Proteomes" id="UP000634136">
    <property type="component" value="Unassembled WGS sequence"/>
</dbReference>
<proteinExistence type="predicted"/>
<comment type="caution">
    <text evidence="2">The sequence shown here is derived from an EMBL/GenBank/DDBJ whole genome shotgun (WGS) entry which is preliminary data.</text>
</comment>
<feature type="region of interest" description="Disordered" evidence="1">
    <location>
        <begin position="1"/>
        <end position="34"/>
    </location>
</feature>
<evidence type="ECO:0000313" key="3">
    <source>
        <dbReference type="Proteomes" id="UP000634136"/>
    </source>
</evidence>
<reference evidence="2" key="1">
    <citation type="submission" date="2020-09" db="EMBL/GenBank/DDBJ databases">
        <title>Genome-Enabled Discovery of Anthraquinone Biosynthesis in Senna tora.</title>
        <authorList>
            <person name="Kang S.-H."/>
            <person name="Pandey R.P."/>
            <person name="Lee C.-M."/>
            <person name="Sim J.-S."/>
            <person name="Jeong J.-T."/>
            <person name="Choi B.-S."/>
            <person name="Jung M."/>
            <person name="Ginzburg D."/>
            <person name="Zhao K."/>
            <person name="Won S.Y."/>
            <person name="Oh T.-J."/>
            <person name="Yu Y."/>
            <person name="Kim N.-H."/>
            <person name="Lee O.R."/>
            <person name="Lee T.-H."/>
            <person name="Bashyal P."/>
            <person name="Kim T.-S."/>
            <person name="Lee W.-H."/>
            <person name="Kawkins C."/>
            <person name="Kim C.-K."/>
            <person name="Kim J.S."/>
            <person name="Ahn B.O."/>
            <person name="Rhee S.Y."/>
            <person name="Sohng J.K."/>
        </authorList>
    </citation>
    <scope>NUCLEOTIDE SEQUENCE</scope>
    <source>
        <tissue evidence="2">Leaf</tissue>
    </source>
</reference>
<dbReference type="EMBL" id="JAAIUW010000011">
    <property type="protein sequence ID" value="KAF7810535.1"/>
    <property type="molecule type" value="Genomic_DNA"/>
</dbReference>
<dbReference type="AlphaFoldDB" id="A0A834SUI9"/>
<gene>
    <name evidence="2" type="ORF">G2W53_037278</name>
</gene>
<evidence type="ECO:0000313" key="2">
    <source>
        <dbReference type="EMBL" id="KAF7810535.1"/>
    </source>
</evidence>